<organism evidence="2 3">
    <name type="scientific">Granulicella cerasi</name>
    <dbReference type="NCBI Taxonomy" id="741063"/>
    <lineage>
        <taxon>Bacteria</taxon>
        <taxon>Pseudomonadati</taxon>
        <taxon>Acidobacteriota</taxon>
        <taxon>Terriglobia</taxon>
        <taxon>Terriglobales</taxon>
        <taxon>Acidobacteriaceae</taxon>
        <taxon>Granulicella</taxon>
    </lineage>
</organism>
<gene>
    <name evidence="2" type="ORF">ACFQBQ_12000</name>
</gene>
<accession>A0ABW1ZAV7</accession>
<evidence type="ECO:0000313" key="3">
    <source>
        <dbReference type="Proteomes" id="UP001596391"/>
    </source>
</evidence>
<dbReference type="Proteomes" id="UP001596391">
    <property type="component" value="Unassembled WGS sequence"/>
</dbReference>
<sequence>MAKRVYGVAIAMLLAAAGALTAQEPQAARSPRPGKVVELTAGSCVSVEAGDLISFTWNPVFTPANNVVGIGGFELGFDLVGAEGSAGRGRSQLTLEAIPPRSSGHLGAENAVADAGNGYYKLHFLVPQLNLPSGEYHLRRAAALPKLANPQTDTVPAMSNTPTASMFCLTLSNTSTGRRR</sequence>
<proteinExistence type="predicted"/>
<keyword evidence="3" id="KW-1185">Reference proteome</keyword>
<feature type="signal peptide" evidence="1">
    <location>
        <begin position="1"/>
        <end position="22"/>
    </location>
</feature>
<comment type="caution">
    <text evidence="2">The sequence shown here is derived from an EMBL/GenBank/DDBJ whole genome shotgun (WGS) entry which is preliminary data.</text>
</comment>
<dbReference type="EMBL" id="JBHSWI010000001">
    <property type="protein sequence ID" value="MFC6646294.1"/>
    <property type="molecule type" value="Genomic_DNA"/>
</dbReference>
<keyword evidence="1" id="KW-0732">Signal</keyword>
<name>A0ABW1ZAV7_9BACT</name>
<dbReference type="RefSeq" id="WP_263369980.1">
    <property type="nucleotide sequence ID" value="NZ_JAGSYD010000001.1"/>
</dbReference>
<evidence type="ECO:0000256" key="1">
    <source>
        <dbReference type="SAM" id="SignalP"/>
    </source>
</evidence>
<reference evidence="3" key="1">
    <citation type="journal article" date="2019" name="Int. J. Syst. Evol. Microbiol.">
        <title>The Global Catalogue of Microorganisms (GCM) 10K type strain sequencing project: providing services to taxonomists for standard genome sequencing and annotation.</title>
        <authorList>
            <consortium name="The Broad Institute Genomics Platform"/>
            <consortium name="The Broad Institute Genome Sequencing Center for Infectious Disease"/>
            <person name="Wu L."/>
            <person name="Ma J."/>
        </authorList>
    </citation>
    <scope>NUCLEOTIDE SEQUENCE [LARGE SCALE GENOMIC DNA]</scope>
    <source>
        <strain evidence="3">CGMCC 1.16026</strain>
    </source>
</reference>
<evidence type="ECO:0000313" key="2">
    <source>
        <dbReference type="EMBL" id="MFC6646294.1"/>
    </source>
</evidence>
<evidence type="ECO:0008006" key="4">
    <source>
        <dbReference type="Google" id="ProtNLM"/>
    </source>
</evidence>
<protein>
    <recommendedName>
        <fullName evidence="4">Secreted protein</fullName>
    </recommendedName>
</protein>
<feature type="chain" id="PRO_5045338946" description="Secreted protein" evidence="1">
    <location>
        <begin position="23"/>
        <end position="180"/>
    </location>
</feature>